<reference evidence="2" key="1">
    <citation type="submission" date="2021-12" db="EMBL/GenBank/DDBJ databases">
        <authorList>
            <person name="Rodrigo-Torres L."/>
            <person name="Arahal R. D."/>
            <person name="Lucena T."/>
        </authorList>
    </citation>
    <scope>NUCLEOTIDE SEQUENCE</scope>
    <source>
        <strain evidence="2">CECT 8419</strain>
    </source>
</reference>
<keyword evidence="3" id="KW-1185">Reference proteome</keyword>
<evidence type="ECO:0000259" key="1">
    <source>
        <dbReference type="PROSITE" id="PS51186"/>
    </source>
</evidence>
<comment type="caution">
    <text evidence="2">The sequence shown here is derived from an EMBL/GenBank/DDBJ whole genome shotgun (WGS) entry which is preliminary data.</text>
</comment>
<sequence>MLPNPLPTLQNDLVTLRPLVPADREDLYAVANDKLLWEQHSRKDRYQRPVFDAMFDDAVASGGAFTVLDRRNGDRIIGSTRLKYISPTALEIGWTFLDRRLWGTAYNRAMKSLLIDYVFGRDMDVVFYVNEFNYRSQRAVSKLGATLLTDTDHPLYSRSAEDGLTYLLRRPASSK</sequence>
<dbReference type="PANTHER" id="PTHR43610">
    <property type="entry name" value="BLL6696 PROTEIN"/>
    <property type="match status" value="1"/>
</dbReference>
<proteinExistence type="predicted"/>
<dbReference type="EMBL" id="CAKLPZ010000003">
    <property type="protein sequence ID" value="CAH1001549.1"/>
    <property type="molecule type" value="Genomic_DNA"/>
</dbReference>
<dbReference type="PANTHER" id="PTHR43610:SF1">
    <property type="entry name" value="N-ACETYLTRANSFERASE DOMAIN-CONTAINING PROTEIN"/>
    <property type="match status" value="1"/>
</dbReference>
<evidence type="ECO:0000313" key="2">
    <source>
        <dbReference type="EMBL" id="CAH1001549.1"/>
    </source>
</evidence>
<evidence type="ECO:0000313" key="3">
    <source>
        <dbReference type="Proteomes" id="UP000837803"/>
    </source>
</evidence>
<organism evidence="2 3">
    <name type="scientific">Neolewinella maritima</name>
    <dbReference type="NCBI Taxonomy" id="1383882"/>
    <lineage>
        <taxon>Bacteria</taxon>
        <taxon>Pseudomonadati</taxon>
        <taxon>Bacteroidota</taxon>
        <taxon>Saprospiria</taxon>
        <taxon>Saprospirales</taxon>
        <taxon>Lewinellaceae</taxon>
        <taxon>Neolewinella</taxon>
    </lineage>
</organism>
<dbReference type="SUPFAM" id="SSF55729">
    <property type="entry name" value="Acyl-CoA N-acyltransferases (Nat)"/>
    <property type="match status" value="1"/>
</dbReference>
<dbReference type="Gene3D" id="3.40.630.30">
    <property type="match status" value="1"/>
</dbReference>
<feature type="domain" description="N-acetyltransferase" evidence="1">
    <location>
        <begin position="14"/>
        <end position="173"/>
    </location>
</feature>
<dbReference type="Proteomes" id="UP000837803">
    <property type="component" value="Unassembled WGS sequence"/>
</dbReference>
<dbReference type="InterPro" id="IPR016181">
    <property type="entry name" value="Acyl_CoA_acyltransferase"/>
</dbReference>
<name>A0ABM9B2X7_9BACT</name>
<dbReference type="InterPro" id="IPR000182">
    <property type="entry name" value="GNAT_dom"/>
</dbReference>
<dbReference type="PROSITE" id="PS51186">
    <property type="entry name" value="GNAT"/>
    <property type="match status" value="1"/>
</dbReference>
<protein>
    <recommendedName>
        <fullName evidence="1">N-acetyltransferase domain-containing protein</fullName>
    </recommendedName>
</protein>
<accession>A0ABM9B2X7</accession>
<gene>
    <name evidence="2" type="ORF">LEM8419_02452</name>
</gene>
<dbReference type="Pfam" id="PF13302">
    <property type="entry name" value="Acetyltransf_3"/>
    <property type="match status" value="1"/>
</dbReference>
<dbReference type="RefSeq" id="WP_238751399.1">
    <property type="nucleotide sequence ID" value="NZ_CAKLPZ010000003.1"/>
</dbReference>